<feature type="transmembrane region" description="Helical" evidence="1">
    <location>
        <begin position="65"/>
        <end position="82"/>
    </location>
</feature>
<keyword evidence="2" id="KW-0732">Signal</keyword>
<accession>A0A318J7Z2</accession>
<evidence type="ECO:0000256" key="1">
    <source>
        <dbReference type="SAM" id="Phobius"/>
    </source>
</evidence>
<dbReference type="AlphaFoldDB" id="A0A318J7Z2"/>
<keyword evidence="1" id="KW-0812">Transmembrane</keyword>
<dbReference type="EMBL" id="QJKB01000005">
    <property type="protein sequence ID" value="PXX42669.1"/>
    <property type="molecule type" value="Genomic_DNA"/>
</dbReference>
<protein>
    <submittedName>
        <fullName evidence="3">Uncharacterized protein</fullName>
    </submittedName>
</protein>
<reference evidence="3 4" key="1">
    <citation type="submission" date="2018-05" db="EMBL/GenBank/DDBJ databases">
        <title>Genomic Encyclopedia of Type Strains, Phase IV (KMG-IV): sequencing the most valuable type-strain genomes for metagenomic binning, comparative biology and taxonomic classification.</title>
        <authorList>
            <person name="Goeker M."/>
        </authorList>
    </citation>
    <scope>NUCLEOTIDE SEQUENCE [LARGE SCALE GENOMIC DNA]</scope>
    <source>
        <strain evidence="3 4">DSM 19792</strain>
    </source>
</reference>
<sequence length="158" mass="17549">MRMKAILVYCKALLLSCTLAAIGNAVAEICIAIFLRKFYPEFGIRDLSFVDAIQKFGSELAGTPVALILMTIAGFIPLAFACRKHFSKIYSASVAWGLFMGIYGANLRFICTTNALESMLSFFLPKNWDLSDANFFFFCLAAPLMVLVMIIILFRSKA</sequence>
<organism evidence="3 4">
    <name type="scientific">Undibacterium pigrum</name>
    <dbReference type="NCBI Taxonomy" id="401470"/>
    <lineage>
        <taxon>Bacteria</taxon>
        <taxon>Pseudomonadati</taxon>
        <taxon>Pseudomonadota</taxon>
        <taxon>Betaproteobacteria</taxon>
        <taxon>Burkholderiales</taxon>
        <taxon>Oxalobacteraceae</taxon>
        <taxon>Undibacterium</taxon>
    </lineage>
</organism>
<keyword evidence="4" id="KW-1185">Reference proteome</keyword>
<feature type="transmembrane region" description="Helical" evidence="1">
    <location>
        <begin position="94"/>
        <end position="115"/>
    </location>
</feature>
<dbReference type="Proteomes" id="UP000247792">
    <property type="component" value="Unassembled WGS sequence"/>
</dbReference>
<feature type="signal peptide" evidence="2">
    <location>
        <begin position="1"/>
        <end position="27"/>
    </location>
</feature>
<evidence type="ECO:0000256" key="2">
    <source>
        <dbReference type="SAM" id="SignalP"/>
    </source>
</evidence>
<keyword evidence="1" id="KW-0472">Membrane</keyword>
<comment type="caution">
    <text evidence="3">The sequence shown here is derived from an EMBL/GenBank/DDBJ whole genome shotgun (WGS) entry which is preliminary data.</text>
</comment>
<proteinExistence type="predicted"/>
<evidence type="ECO:0000313" key="4">
    <source>
        <dbReference type="Proteomes" id="UP000247792"/>
    </source>
</evidence>
<feature type="transmembrane region" description="Helical" evidence="1">
    <location>
        <begin position="135"/>
        <end position="154"/>
    </location>
</feature>
<name>A0A318J7Z2_9BURK</name>
<feature type="chain" id="PRO_5016252703" evidence="2">
    <location>
        <begin position="28"/>
        <end position="158"/>
    </location>
</feature>
<gene>
    <name evidence="3" type="ORF">DFR42_105331</name>
</gene>
<evidence type="ECO:0000313" key="3">
    <source>
        <dbReference type="EMBL" id="PXX42669.1"/>
    </source>
</evidence>
<keyword evidence="1" id="KW-1133">Transmembrane helix</keyword>